<name>A0A452XJV3_AEGTS</name>
<dbReference type="InterPro" id="IPR041118">
    <property type="entry name" value="Rx_N"/>
</dbReference>
<evidence type="ECO:0000256" key="3">
    <source>
        <dbReference type="ARBA" id="ARBA00022737"/>
    </source>
</evidence>
<dbReference type="STRING" id="200361.A0A452XJV3"/>
<dbReference type="Gramene" id="AET1Gv20037400.1">
    <property type="protein sequence ID" value="AET1Gv20037400.1"/>
    <property type="gene ID" value="AET1Gv20037400"/>
</dbReference>
<dbReference type="PANTHER" id="PTHR19338">
    <property type="entry name" value="TRANSLOCASE OF INNER MITOCHONDRIAL MEMBRANE 13 HOMOLOG"/>
    <property type="match status" value="1"/>
</dbReference>
<evidence type="ECO:0000256" key="1">
    <source>
        <dbReference type="ARBA" id="ARBA00008894"/>
    </source>
</evidence>
<evidence type="ECO:0000259" key="7">
    <source>
        <dbReference type="Pfam" id="PF18052"/>
    </source>
</evidence>
<evidence type="ECO:0000256" key="4">
    <source>
        <dbReference type="ARBA" id="ARBA00022741"/>
    </source>
</evidence>
<keyword evidence="5" id="KW-0611">Plant defense</keyword>
<evidence type="ECO:0000256" key="5">
    <source>
        <dbReference type="ARBA" id="ARBA00022821"/>
    </source>
</evidence>
<feature type="domain" description="Disease resistance N-terminal" evidence="7">
    <location>
        <begin position="27"/>
        <end position="105"/>
    </location>
</feature>
<feature type="signal peptide" evidence="6">
    <location>
        <begin position="1"/>
        <end position="18"/>
    </location>
</feature>
<dbReference type="GO" id="GO:0006952">
    <property type="term" value="P:defense response"/>
    <property type="evidence" value="ECO:0007669"/>
    <property type="project" value="UniProtKB-KW"/>
</dbReference>
<keyword evidence="6" id="KW-0732">Signal</keyword>
<sequence>MAEGVVGLVVATLGAALATEAASFGWSLVAKEAAALRDVFCKIRRSKAELESMQAYLHEAERFKDTDMTTAVFVGEIRRLAFQMEDVADEFTYKLEDSKHGGFAGKLKKRLRHIKTWYRLATKLHESKV</sequence>
<dbReference type="Proteomes" id="UP000015105">
    <property type="component" value="Chromosome 1D"/>
</dbReference>
<reference evidence="8" key="5">
    <citation type="journal article" date="2021" name="G3 (Bethesda)">
        <title>Aegilops tauschii genome assembly Aet v5.0 features greater sequence contiguity and improved annotation.</title>
        <authorList>
            <person name="Wang L."/>
            <person name="Zhu T."/>
            <person name="Rodriguez J.C."/>
            <person name="Deal K.R."/>
            <person name="Dubcovsky J."/>
            <person name="McGuire P.E."/>
            <person name="Lux T."/>
            <person name="Spannagl M."/>
            <person name="Mayer K.F.X."/>
            <person name="Baldrich P."/>
            <person name="Meyers B.C."/>
            <person name="Huo N."/>
            <person name="Gu Y.Q."/>
            <person name="Zhou H."/>
            <person name="Devos K.M."/>
            <person name="Bennetzen J.L."/>
            <person name="Unver T."/>
            <person name="Budak H."/>
            <person name="Gulick P.J."/>
            <person name="Galiba G."/>
            <person name="Kalapos B."/>
            <person name="Nelson D.R."/>
            <person name="Li P."/>
            <person name="You F.M."/>
            <person name="Luo M.C."/>
            <person name="Dvorak J."/>
        </authorList>
    </citation>
    <scope>NUCLEOTIDE SEQUENCE [LARGE SCALE GENOMIC DNA]</scope>
    <source>
        <strain evidence="8">cv. AL8/78</strain>
    </source>
</reference>
<keyword evidence="9" id="KW-1185">Reference proteome</keyword>
<evidence type="ECO:0000313" key="9">
    <source>
        <dbReference type="Proteomes" id="UP000015105"/>
    </source>
</evidence>
<keyword evidence="2" id="KW-0433">Leucine-rich repeat</keyword>
<keyword evidence="3" id="KW-0677">Repeat</keyword>
<dbReference type="EnsemblPlants" id="AET1Gv20037400.1">
    <property type="protein sequence ID" value="AET1Gv20037400.1"/>
    <property type="gene ID" value="AET1Gv20037400"/>
</dbReference>
<dbReference type="Pfam" id="PF18052">
    <property type="entry name" value="Rx_N"/>
    <property type="match status" value="1"/>
</dbReference>
<evidence type="ECO:0000256" key="2">
    <source>
        <dbReference type="ARBA" id="ARBA00022614"/>
    </source>
</evidence>
<organism evidence="8 9">
    <name type="scientific">Aegilops tauschii subsp. strangulata</name>
    <name type="common">Goatgrass</name>
    <dbReference type="NCBI Taxonomy" id="200361"/>
    <lineage>
        <taxon>Eukaryota</taxon>
        <taxon>Viridiplantae</taxon>
        <taxon>Streptophyta</taxon>
        <taxon>Embryophyta</taxon>
        <taxon>Tracheophyta</taxon>
        <taxon>Spermatophyta</taxon>
        <taxon>Magnoliopsida</taxon>
        <taxon>Liliopsida</taxon>
        <taxon>Poales</taxon>
        <taxon>Poaceae</taxon>
        <taxon>BOP clade</taxon>
        <taxon>Pooideae</taxon>
        <taxon>Triticodae</taxon>
        <taxon>Triticeae</taxon>
        <taxon>Triticinae</taxon>
        <taxon>Aegilops</taxon>
    </lineage>
</organism>
<comment type="similarity">
    <text evidence="1">Belongs to the disease resistance NB-LRR family.</text>
</comment>
<reference evidence="9" key="1">
    <citation type="journal article" date="2014" name="Science">
        <title>Ancient hybridizations among the ancestral genomes of bread wheat.</title>
        <authorList>
            <consortium name="International Wheat Genome Sequencing Consortium,"/>
            <person name="Marcussen T."/>
            <person name="Sandve S.R."/>
            <person name="Heier L."/>
            <person name="Spannagl M."/>
            <person name="Pfeifer M."/>
            <person name="Jakobsen K.S."/>
            <person name="Wulff B.B."/>
            <person name="Steuernagel B."/>
            <person name="Mayer K.F."/>
            <person name="Olsen O.A."/>
        </authorList>
    </citation>
    <scope>NUCLEOTIDE SEQUENCE [LARGE SCALE GENOMIC DNA]</scope>
    <source>
        <strain evidence="9">cv. AL8/78</strain>
    </source>
</reference>
<dbReference type="CDD" id="cd14798">
    <property type="entry name" value="RX-CC_like"/>
    <property type="match status" value="1"/>
</dbReference>
<protein>
    <recommendedName>
        <fullName evidence="7">Disease resistance N-terminal domain-containing protein</fullName>
    </recommendedName>
</protein>
<dbReference type="GO" id="GO:0000166">
    <property type="term" value="F:nucleotide binding"/>
    <property type="evidence" value="ECO:0007669"/>
    <property type="project" value="UniProtKB-KW"/>
</dbReference>
<reference evidence="8" key="4">
    <citation type="submission" date="2019-03" db="UniProtKB">
        <authorList>
            <consortium name="EnsemblPlants"/>
        </authorList>
    </citation>
    <scope>IDENTIFICATION</scope>
</reference>
<dbReference type="Gene3D" id="1.20.5.4130">
    <property type="match status" value="1"/>
</dbReference>
<evidence type="ECO:0000313" key="8">
    <source>
        <dbReference type="EnsemblPlants" id="AET1Gv20037400.1"/>
    </source>
</evidence>
<keyword evidence="4" id="KW-0547">Nucleotide-binding</keyword>
<dbReference type="InterPro" id="IPR038005">
    <property type="entry name" value="RX-like_CC"/>
</dbReference>
<dbReference type="AlphaFoldDB" id="A0A452XJV3"/>
<dbReference type="PANTHER" id="PTHR19338:SF59">
    <property type="entry name" value="OS10G0162832 PROTEIN"/>
    <property type="match status" value="1"/>
</dbReference>
<evidence type="ECO:0000256" key="6">
    <source>
        <dbReference type="SAM" id="SignalP"/>
    </source>
</evidence>
<accession>A0A452XJV3</accession>
<feature type="chain" id="PRO_5019246123" description="Disease resistance N-terminal domain-containing protein" evidence="6">
    <location>
        <begin position="19"/>
        <end position="129"/>
    </location>
</feature>
<proteinExistence type="inferred from homology"/>
<reference evidence="8" key="3">
    <citation type="journal article" date="2017" name="Nature">
        <title>Genome sequence of the progenitor of the wheat D genome Aegilops tauschii.</title>
        <authorList>
            <person name="Luo M.C."/>
            <person name="Gu Y.Q."/>
            <person name="Puiu D."/>
            <person name="Wang H."/>
            <person name="Twardziok S.O."/>
            <person name="Deal K.R."/>
            <person name="Huo N."/>
            <person name="Zhu T."/>
            <person name="Wang L."/>
            <person name="Wang Y."/>
            <person name="McGuire P.E."/>
            <person name="Liu S."/>
            <person name="Long H."/>
            <person name="Ramasamy R.K."/>
            <person name="Rodriguez J.C."/>
            <person name="Van S.L."/>
            <person name="Yuan L."/>
            <person name="Wang Z."/>
            <person name="Xia Z."/>
            <person name="Xiao L."/>
            <person name="Anderson O.D."/>
            <person name="Ouyang S."/>
            <person name="Liang Y."/>
            <person name="Zimin A.V."/>
            <person name="Pertea G."/>
            <person name="Qi P."/>
            <person name="Bennetzen J.L."/>
            <person name="Dai X."/>
            <person name="Dawson M.W."/>
            <person name="Muller H.G."/>
            <person name="Kugler K."/>
            <person name="Rivarola-Duarte L."/>
            <person name="Spannagl M."/>
            <person name="Mayer K.F.X."/>
            <person name="Lu F.H."/>
            <person name="Bevan M.W."/>
            <person name="Leroy P."/>
            <person name="Li P."/>
            <person name="You F.M."/>
            <person name="Sun Q."/>
            <person name="Liu Z."/>
            <person name="Lyons E."/>
            <person name="Wicker T."/>
            <person name="Salzberg S.L."/>
            <person name="Devos K.M."/>
            <person name="Dvorak J."/>
        </authorList>
    </citation>
    <scope>NUCLEOTIDE SEQUENCE [LARGE SCALE GENOMIC DNA]</scope>
    <source>
        <strain evidence="8">cv. AL8/78</strain>
    </source>
</reference>
<reference evidence="9" key="2">
    <citation type="journal article" date="2017" name="Nat. Plants">
        <title>The Aegilops tauschii genome reveals multiple impacts of transposons.</title>
        <authorList>
            <person name="Zhao G."/>
            <person name="Zou C."/>
            <person name="Li K."/>
            <person name="Wang K."/>
            <person name="Li T."/>
            <person name="Gao L."/>
            <person name="Zhang X."/>
            <person name="Wang H."/>
            <person name="Yang Z."/>
            <person name="Liu X."/>
            <person name="Jiang W."/>
            <person name="Mao L."/>
            <person name="Kong X."/>
            <person name="Jiao Y."/>
            <person name="Jia J."/>
        </authorList>
    </citation>
    <scope>NUCLEOTIDE SEQUENCE [LARGE SCALE GENOMIC DNA]</scope>
    <source>
        <strain evidence="9">cv. AL8/78</strain>
    </source>
</reference>